<evidence type="ECO:0000259" key="8">
    <source>
        <dbReference type="PROSITE" id="PS50048"/>
    </source>
</evidence>
<dbReference type="GO" id="GO:0008270">
    <property type="term" value="F:zinc ion binding"/>
    <property type="evidence" value="ECO:0007669"/>
    <property type="project" value="InterPro"/>
</dbReference>
<dbReference type="GO" id="GO:0005634">
    <property type="term" value="C:nucleus"/>
    <property type="evidence" value="ECO:0007669"/>
    <property type="project" value="UniProtKB-SubCell"/>
</dbReference>
<sequence length="728" mass="82714">MDPPEQSPAAVSSSRPTMKPQRVLACVLCQQRKVKCDRKFPCANCVRVGAQCVPALAPRQRRRRYPERELLERLRHYEGLLRKNEIKFEPLHTIPAEEASPTVAGSGPDSLDGPHLEELAEGADRRSGERPIVKSEPVYEAKNYWDLMNRMSLDPGDDDDDDGDSNDGSFVHINVREAVIRKAWDQVYKSNDEILLFGSRQTNVDLSTLHPEQVQIFRLWQIYLENVNPLFKVTHTPTLQARIVEAASDLAKIDPPFEALMFGIYCIAILSLVDDECITLFGLSREDLLKGYRFGCQQALMNSGFLRSNDRDCLTALFFYLISVKPDTDPRSLSSMLGVTIRIAQRMGIHNKSTGYSPFEGEMRRRLWWSLVLFDNRICEMSDHKSTILIPTWDCRTPLNVNDFEIQPGMKAPPAAHEKPTEAIFAVVRSELGDFARHSALHLDFTNPSLKGIARDSRHGLVVTHDEMVSVERTIESKHLQFCNPENPLHFMTIWTTRGYLAKVRLLEHYSRYSSVQQTDTQRDAATSYALEMLESDTKLIKSPLIRGFLWFFHFHFPMPAYNHLLQDLGKRPMQEQAETSWRVMSDNYYARFRNVNQGNAFSDYLSRAILEAWEAREAAFQQLDTPLEPPQIVSDIRQKVTHMSPNAPKSTSRPPGGALDMNIDDLGVPMPMDFGGHDLPLGMEGQGSAGSGPGSYLNIGENPNMDFETDLPNWPTIDWYPMHGQGW</sequence>
<evidence type="ECO:0000313" key="9">
    <source>
        <dbReference type="EMBL" id="KAB8074393.1"/>
    </source>
</evidence>
<organism evidence="9 10">
    <name type="scientific">Aspergillus leporis</name>
    <dbReference type="NCBI Taxonomy" id="41062"/>
    <lineage>
        <taxon>Eukaryota</taxon>
        <taxon>Fungi</taxon>
        <taxon>Dikarya</taxon>
        <taxon>Ascomycota</taxon>
        <taxon>Pezizomycotina</taxon>
        <taxon>Eurotiomycetes</taxon>
        <taxon>Eurotiomycetidae</taxon>
        <taxon>Eurotiales</taxon>
        <taxon>Aspergillaceae</taxon>
        <taxon>Aspergillus</taxon>
        <taxon>Aspergillus subgen. Circumdati</taxon>
    </lineage>
</organism>
<dbReference type="SUPFAM" id="SSF57701">
    <property type="entry name" value="Zn2/Cys6 DNA-binding domain"/>
    <property type="match status" value="1"/>
</dbReference>
<keyword evidence="10" id="KW-1185">Reference proteome</keyword>
<protein>
    <recommendedName>
        <fullName evidence="8">Zn(2)-C6 fungal-type domain-containing protein</fullName>
    </recommendedName>
</protein>
<name>A0A5N5X0U9_9EURO</name>
<dbReference type="OrthoDB" id="2269373at2759"/>
<keyword evidence="3" id="KW-0805">Transcription regulation</keyword>
<feature type="region of interest" description="Disordered" evidence="7">
    <location>
        <begin position="96"/>
        <end position="129"/>
    </location>
</feature>
<dbReference type="Pfam" id="PF04082">
    <property type="entry name" value="Fungal_trans"/>
    <property type="match status" value="1"/>
</dbReference>
<dbReference type="InterPro" id="IPR050613">
    <property type="entry name" value="Sec_Metabolite_Reg"/>
</dbReference>
<evidence type="ECO:0000256" key="6">
    <source>
        <dbReference type="ARBA" id="ARBA00023242"/>
    </source>
</evidence>
<dbReference type="PANTHER" id="PTHR31001:SF45">
    <property type="entry name" value="ZN(II)2CYS6 TRANSCRIPTION FACTOR (EUROFUNG)"/>
    <property type="match status" value="1"/>
</dbReference>
<dbReference type="GO" id="GO:0003677">
    <property type="term" value="F:DNA binding"/>
    <property type="evidence" value="ECO:0007669"/>
    <property type="project" value="UniProtKB-KW"/>
</dbReference>
<dbReference type="CDD" id="cd00067">
    <property type="entry name" value="GAL4"/>
    <property type="match status" value="1"/>
</dbReference>
<dbReference type="CDD" id="cd12148">
    <property type="entry name" value="fungal_TF_MHR"/>
    <property type="match status" value="1"/>
</dbReference>
<feature type="domain" description="Zn(2)-C6 fungal-type" evidence="8">
    <location>
        <begin position="25"/>
        <end position="53"/>
    </location>
</feature>
<dbReference type="InterPro" id="IPR001138">
    <property type="entry name" value="Zn2Cys6_DnaBD"/>
</dbReference>
<dbReference type="AlphaFoldDB" id="A0A5N5X0U9"/>
<keyword evidence="2" id="KW-0479">Metal-binding</keyword>
<dbReference type="GO" id="GO:0009893">
    <property type="term" value="P:positive regulation of metabolic process"/>
    <property type="evidence" value="ECO:0007669"/>
    <property type="project" value="UniProtKB-ARBA"/>
</dbReference>
<keyword evidence="4" id="KW-0238">DNA-binding</keyword>
<evidence type="ECO:0000256" key="2">
    <source>
        <dbReference type="ARBA" id="ARBA00022723"/>
    </source>
</evidence>
<accession>A0A5N5X0U9</accession>
<comment type="subcellular location">
    <subcellularLocation>
        <location evidence="1">Nucleus</location>
    </subcellularLocation>
</comment>
<dbReference type="PROSITE" id="PS50048">
    <property type="entry name" value="ZN2_CY6_FUNGAL_2"/>
    <property type="match status" value="1"/>
</dbReference>
<dbReference type="Gene3D" id="4.10.240.10">
    <property type="entry name" value="Zn(2)-C6 fungal-type DNA-binding domain"/>
    <property type="match status" value="1"/>
</dbReference>
<dbReference type="EMBL" id="ML732210">
    <property type="protein sequence ID" value="KAB8074393.1"/>
    <property type="molecule type" value="Genomic_DNA"/>
</dbReference>
<keyword evidence="6" id="KW-0539">Nucleus</keyword>
<dbReference type="SMART" id="SM00906">
    <property type="entry name" value="Fungal_trans"/>
    <property type="match status" value="1"/>
</dbReference>
<feature type="compositionally biased region" description="Basic and acidic residues" evidence="7">
    <location>
        <begin position="112"/>
        <end position="129"/>
    </location>
</feature>
<dbReference type="SMART" id="SM00066">
    <property type="entry name" value="GAL4"/>
    <property type="match status" value="1"/>
</dbReference>
<dbReference type="GO" id="GO:0006351">
    <property type="term" value="P:DNA-templated transcription"/>
    <property type="evidence" value="ECO:0007669"/>
    <property type="project" value="InterPro"/>
</dbReference>
<dbReference type="Proteomes" id="UP000326565">
    <property type="component" value="Unassembled WGS sequence"/>
</dbReference>
<dbReference type="GO" id="GO:0000981">
    <property type="term" value="F:DNA-binding transcription factor activity, RNA polymerase II-specific"/>
    <property type="evidence" value="ECO:0007669"/>
    <property type="project" value="InterPro"/>
</dbReference>
<evidence type="ECO:0000256" key="1">
    <source>
        <dbReference type="ARBA" id="ARBA00004123"/>
    </source>
</evidence>
<dbReference type="Pfam" id="PF00172">
    <property type="entry name" value="Zn_clus"/>
    <property type="match status" value="1"/>
</dbReference>
<dbReference type="InterPro" id="IPR007219">
    <property type="entry name" value="XnlR_reg_dom"/>
</dbReference>
<evidence type="ECO:0000256" key="3">
    <source>
        <dbReference type="ARBA" id="ARBA00023015"/>
    </source>
</evidence>
<evidence type="ECO:0000256" key="4">
    <source>
        <dbReference type="ARBA" id="ARBA00023125"/>
    </source>
</evidence>
<evidence type="ECO:0000313" key="10">
    <source>
        <dbReference type="Proteomes" id="UP000326565"/>
    </source>
</evidence>
<dbReference type="PANTHER" id="PTHR31001">
    <property type="entry name" value="UNCHARACTERIZED TRANSCRIPTIONAL REGULATORY PROTEIN"/>
    <property type="match status" value="1"/>
</dbReference>
<proteinExistence type="predicted"/>
<evidence type="ECO:0000256" key="7">
    <source>
        <dbReference type="SAM" id="MobiDB-lite"/>
    </source>
</evidence>
<dbReference type="InterPro" id="IPR036864">
    <property type="entry name" value="Zn2-C6_fun-type_DNA-bd_sf"/>
</dbReference>
<reference evidence="9 10" key="1">
    <citation type="submission" date="2019-04" db="EMBL/GenBank/DDBJ databases">
        <title>Friends and foes A comparative genomics study of 23 Aspergillus species from section Flavi.</title>
        <authorList>
            <consortium name="DOE Joint Genome Institute"/>
            <person name="Kjaerbolling I."/>
            <person name="Vesth T."/>
            <person name="Frisvad J.C."/>
            <person name="Nybo J.L."/>
            <person name="Theobald S."/>
            <person name="Kildgaard S."/>
            <person name="Isbrandt T."/>
            <person name="Kuo A."/>
            <person name="Sato A."/>
            <person name="Lyhne E.K."/>
            <person name="Kogle M.E."/>
            <person name="Wiebenga A."/>
            <person name="Kun R.S."/>
            <person name="Lubbers R.J."/>
            <person name="Makela M.R."/>
            <person name="Barry K."/>
            <person name="Chovatia M."/>
            <person name="Clum A."/>
            <person name="Daum C."/>
            <person name="Haridas S."/>
            <person name="He G."/>
            <person name="LaButti K."/>
            <person name="Lipzen A."/>
            <person name="Mondo S."/>
            <person name="Riley R."/>
            <person name="Salamov A."/>
            <person name="Simmons B.A."/>
            <person name="Magnuson J.K."/>
            <person name="Henrissat B."/>
            <person name="Mortensen U.H."/>
            <person name="Larsen T.O."/>
            <person name="Devries R.P."/>
            <person name="Grigoriev I.V."/>
            <person name="Machida M."/>
            <person name="Baker S.E."/>
            <person name="Andersen M.R."/>
        </authorList>
    </citation>
    <scope>NUCLEOTIDE SEQUENCE [LARGE SCALE GENOMIC DNA]</scope>
    <source>
        <strain evidence="9 10">CBS 151.66</strain>
    </source>
</reference>
<gene>
    <name evidence="9" type="ORF">BDV29DRAFT_123162</name>
</gene>
<evidence type="ECO:0000256" key="5">
    <source>
        <dbReference type="ARBA" id="ARBA00023163"/>
    </source>
</evidence>
<keyword evidence="5" id="KW-0804">Transcription</keyword>